<reference evidence="4 5" key="1">
    <citation type="submission" date="2018-07" db="EMBL/GenBank/DDBJ databases">
        <title>Genomic Encyclopedia of Type Strains, Phase IV (KMG-IV): sequencing the most valuable type-strain genomes for metagenomic binning, comparative biology and taxonomic classification.</title>
        <authorList>
            <person name="Goeker M."/>
        </authorList>
    </citation>
    <scope>NUCLEOTIDE SEQUENCE [LARGE SCALE GENOMIC DNA]</scope>
    <source>
        <strain evidence="4 5">DSM 26407</strain>
    </source>
</reference>
<accession>A0A369BZ11</accession>
<evidence type="ECO:0000256" key="3">
    <source>
        <dbReference type="ARBA" id="ARBA00030757"/>
    </source>
</evidence>
<evidence type="ECO:0000313" key="4">
    <source>
        <dbReference type="EMBL" id="RCX26175.1"/>
    </source>
</evidence>
<comment type="similarity">
    <text evidence="1">Belongs to the methyltransferase superfamily. L-isoaspartyl/D-aspartyl protein methyltransferase family.</text>
</comment>
<dbReference type="Proteomes" id="UP000252707">
    <property type="component" value="Unassembled WGS sequence"/>
</dbReference>
<proteinExistence type="inferred from homology"/>
<dbReference type="PANTHER" id="PTHR11579">
    <property type="entry name" value="PROTEIN-L-ISOASPARTATE O-METHYLTRANSFERASE"/>
    <property type="match status" value="1"/>
</dbReference>
<dbReference type="GO" id="GO:0004719">
    <property type="term" value="F:protein-L-isoaspartate (D-aspartate) O-methyltransferase activity"/>
    <property type="evidence" value="ECO:0007669"/>
    <property type="project" value="InterPro"/>
</dbReference>
<dbReference type="CDD" id="cd02440">
    <property type="entry name" value="AdoMet_MTases"/>
    <property type="match status" value="1"/>
</dbReference>
<evidence type="ECO:0000256" key="1">
    <source>
        <dbReference type="ARBA" id="ARBA00005369"/>
    </source>
</evidence>
<dbReference type="Pfam" id="PF01135">
    <property type="entry name" value="PCMT"/>
    <property type="match status" value="1"/>
</dbReference>
<evidence type="ECO:0000313" key="5">
    <source>
        <dbReference type="Proteomes" id="UP000252707"/>
    </source>
</evidence>
<dbReference type="PANTHER" id="PTHR11579:SF18">
    <property type="entry name" value="PROTEIN-L-ISOASPARTATE O-METHYLTRANSFERASE"/>
    <property type="match status" value="1"/>
</dbReference>
<protein>
    <recommendedName>
        <fullName evidence="2">Protein-L-isoaspartate O-methyltransferase</fullName>
    </recommendedName>
    <alternativeName>
        <fullName evidence="3">Protein L-isoaspartyl methyltransferase</fullName>
    </alternativeName>
</protein>
<dbReference type="Gene3D" id="3.40.50.150">
    <property type="entry name" value="Vaccinia Virus protein VP39"/>
    <property type="match status" value="1"/>
</dbReference>
<organism evidence="4 5">
    <name type="scientific">Thioalbus denitrificans</name>
    <dbReference type="NCBI Taxonomy" id="547122"/>
    <lineage>
        <taxon>Bacteria</taxon>
        <taxon>Pseudomonadati</taxon>
        <taxon>Pseudomonadota</taxon>
        <taxon>Gammaproteobacteria</taxon>
        <taxon>Chromatiales</taxon>
        <taxon>Ectothiorhodospiraceae</taxon>
        <taxon>Thioalbus</taxon>
    </lineage>
</organism>
<dbReference type="InterPro" id="IPR000682">
    <property type="entry name" value="PCMT"/>
</dbReference>
<gene>
    <name evidence="4" type="ORF">DFQ59_11149</name>
</gene>
<dbReference type="InterPro" id="IPR029063">
    <property type="entry name" value="SAM-dependent_MTases_sf"/>
</dbReference>
<dbReference type="GO" id="GO:0005737">
    <property type="term" value="C:cytoplasm"/>
    <property type="evidence" value="ECO:0007669"/>
    <property type="project" value="TreeGrafter"/>
</dbReference>
<comment type="caution">
    <text evidence="4">The sequence shown here is derived from an EMBL/GenBank/DDBJ whole genome shotgun (WGS) entry which is preliminary data.</text>
</comment>
<dbReference type="OrthoDB" id="9810066at2"/>
<keyword evidence="4" id="KW-0808">Transferase</keyword>
<dbReference type="SUPFAM" id="SSF53335">
    <property type="entry name" value="S-adenosyl-L-methionine-dependent methyltransferases"/>
    <property type="match status" value="1"/>
</dbReference>
<dbReference type="RefSeq" id="WP_114280859.1">
    <property type="nucleotide sequence ID" value="NZ_QPJY01000011.1"/>
</dbReference>
<dbReference type="EMBL" id="QPJY01000011">
    <property type="protein sequence ID" value="RCX26175.1"/>
    <property type="molecule type" value="Genomic_DNA"/>
</dbReference>
<keyword evidence="4" id="KW-0489">Methyltransferase</keyword>
<name>A0A369BZ11_9GAMM</name>
<dbReference type="GO" id="GO:0032259">
    <property type="term" value="P:methylation"/>
    <property type="evidence" value="ECO:0007669"/>
    <property type="project" value="UniProtKB-KW"/>
</dbReference>
<keyword evidence="5" id="KW-1185">Reference proteome</keyword>
<sequence length="217" mass="23824">MDMERARFNMVEQQVRPWEVLDQRVLDLLGSVPREAFVPDTYRELAFADLELPIGHDQVMLPPRTQARALQSLDVRAADRVLEVGTGSGYLTALLARLAHHVYSVEILPELAELASHNLAAIGVGNVTVESGDAAAGWPRHAPYDAILIGGALASVPDSLREQLRPGGRMFVVVGSEPVMEARLITRVGENQWTDEVLFETLVPPLANAPEPSRFVF</sequence>
<dbReference type="AlphaFoldDB" id="A0A369BZ11"/>
<evidence type="ECO:0000256" key="2">
    <source>
        <dbReference type="ARBA" id="ARBA00013346"/>
    </source>
</evidence>